<dbReference type="Proteomes" id="UP000321436">
    <property type="component" value="Unassembled WGS sequence"/>
</dbReference>
<accession>A0A512RML4</accession>
<gene>
    <name evidence="3" type="ORF">CCY01nite_31930</name>
</gene>
<dbReference type="InterPro" id="IPR025420">
    <property type="entry name" value="DUF4143"/>
</dbReference>
<dbReference type="PANTHER" id="PTHR33295:SF20">
    <property type="entry name" value="ATPASE"/>
    <property type="match status" value="1"/>
</dbReference>
<comment type="caution">
    <text evidence="3">The sequence shown here is derived from an EMBL/GenBank/DDBJ whole genome shotgun (WGS) entry which is preliminary data.</text>
</comment>
<dbReference type="InterPro" id="IPR041682">
    <property type="entry name" value="AAA_14"/>
</dbReference>
<dbReference type="AlphaFoldDB" id="A0A512RML4"/>
<keyword evidence="4" id="KW-1185">Reference proteome</keyword>
<dbReference type="RefSeq" id="WP_146863953.1">
    <property type="nucleotide sequence ID" value="NZ_BKAU01000003.1"/>
</dbReference>
<proteinExistence type="predicted"/>
<organism evidence="3 4">
    <name type="scientific">Chitinophaga cymbidii</name>
    <dbReference type="NCBI Taxonomy" id="1096750"/>
    <lineage>
        <taxon>Bacteria</taxon>
        <taxon>Pseudomonadati</taxon>
        <taxon>Bacteroidota</taxon>
        <taxon>Chitinophagia</taxon>
        <taxon>Chitinophagales</taxon>
        <taxon>Chitinophagaceae</taxon>
        <taxon>Chitinophaga</taxon>
    </lineage>
</organism>
<evidence type="ECO:0000259" key="1">
    <source>
        <dbReference type="Pfam" id="PF13173"/>
    </source>
</evidence>
<sequence>MKLIERPVYTGRIIPFINKQIIKVLTGQRRVGKSYVLLQLMDHIRSTDPAANIVYINMELDEFVPIKTHADLSAYLKDKFPSDKNNYFFIDEVQEVAAFERTLRSLLAKNVCDIYCTGSNANMLSGELATHLAGRYVAFHIHSLGYREFITFHQLDNTLDSVLKYLRYGGMPFLPNIGLQEDLPFEYLRNVYSTILLKDVVARENIRNVSFLENLVVYLANNTGSLFSANNISKYLKSQRVDMSPQLTINYLRSLSNSYFIHKVARAEINGLKIFEIGEKYYFEDVGLRNAIVGFNQRADIHKLLENAVYLHLIQQDFSVFVGKMEDKEIDFIGIKNATKLYVQVCLTLDNDGTAAQREFGNLLKIEDNYPKYIVTLNDISTGISREGIIHVNLIDFLTADQS</sequence>
<dbReference type="PANTHER" id="PTHR33295">
    <property type="entry name" value="ATPASE"/>
    <property type="match status" value="1"/>
</dbReference>
<reference evidence="3 4" key="1">
    <citation type="submission" date="2019-07" db="EMBL/GenBank/DDBJ databases">
        <title>Whole genome shotgun sequence of Chitinophaga cymbidii NBRC 109752.</title>
        <authorList>
            <person name="Hosoyama A."/>
            <person name="Uohara A."/>
            <person name="Ohji S."/>
            <person name="Ichikawa N."/>
        </authorList>
    </citation>
    <scope>NUCLEOTIDE SEQUENCE [LARGE SCALE GENOMIC DNA]</scope>
    <source>
        <strain evidence="3 4">NBRC 109752</strain>
    </source>
</reference>
<evidence type="ECO:0000259" key="2">
    <source>
        <dbReference type="Pfam" id="PF13635"/>
    </source>
</evidence>
<protein>
    <submittedName>
        <fullName evidence="3">ATPase</fullName>
    </submittedName>
</protein>
<evidence type="ECO:0000313" key="3">
    <source>
        <dbReference type="EMBL" id="GEP96933.1"/>
    </source>
</evidence>
<dbReference type="EMBL" id="BKAU01000003">
    <property type="protein sequence ID" value="GEP96933.1"/>
    <property type="molecule type" value="Genomic_DNA"/>
</dbReference>
<dbReference type="SUPFAM" id="SSF52540">
    <property type="entry name" value="P-loop containing nucleoside triphosphate hydrolases"/>
    <property type="match status" value="1"/>
</dbReference>
<feature type="domain" description="AAA" evidence="1">
    <location>
        <begin position="22"/>
        <end position="149"/>
    </location>
</feature>
<feature type="domain" description="DUF4143" evidence="2">
    <location>
        <begin position="198"/>
        <end position="345"/>
    </location>
</feature>
<dbReference type="Pfam" id="PF13173">
    <property type="entry name" value="AAA_14"/>
    <property type="match status" value="1"/>
</dbReference>
<dbReference type="InterPro" id="IPR027417">
    <property type="entry name" value="P-loop_NTPase"/>
</dbReference>
<dbReference type="OrthoDB" id="9801840at2"/>
<evidence type="ECO:0000313" key="4">
    <source>
        <dbReference type="Proteomes" id="UP000321436"/>
    </source>
</evidence>
<name>A0A512RML4_9BACT</name>
<dbReference type="Pfam" id="PF13635">
    <property type="entry name" value="DUF4143"/>
    <property type="match status" value="1"/>
</dbReference>